<feature type="region of interest" description="Disordered" evidence="1">
    <location>
        <begin position="111"/>
        <end position="142"/>
    </location>
</feature>
<dbReference type="EMBL" id="LK028581">
    <property type="protein sequence ID" value="CDS20597.1"/>
    <property type="molecule type" value="Genomic_DNA"/>
</dbReference>
<evidence type="ECO:0000313" key="2">
    <source>
        <dbReference type="EMBL" id="CDS20597.1"/>
    </source>
</evidence>
<organism evidence="2">
    <name type="scientific">Echinococcus granulosus</name>
    <name type="common">Hydatid tapeworm</name>
    <dbReference type="NCBI Taxonomy" id="6210"/>
    <lineage>
        <taxon>Eukaryota</taxon>
        <taxon>Metazoa</taxon>
        <taxon>Spiralia</taxon>
        <taxon>Lophotrochozoa</taxon>
        <taxon>Platyhelminthes</taxon>
        <taxon>Cestoda</taxon>
        <taxon>Eucestoda</taxon>
        <taxon>Cyclophyllidea</taxon>
        <taxon>Taeniidae</taxon>
        <taxon>Echinococcus</taxon>
        <taxon>Echinococcus granulosus group</taxon>
    </lineage>
</organism>
<dbReference type="InterPro" id="IPR027973">
    <property type="entry name" value="FSAF1-like"/>
</dbReference>
<dbReference type="OrthoDB" id="10067479at2759"/>
<evidence type="ECO:0000256" key="1">
    <source>
        <dbReference type="SAM" id="MobiDB-lite"/>
    </source>
</evidence>
<reference evidence="4" key="3">
    <citation type="submission" date="2020-10" db="UniProtKB">
        <authorList>
            <consortium name="WormBaseParasite"/>
        </authorList>
    </citation>
    <scope>IDENTIFICATION</scope>
</reference>
<reference evidence="2" key="2">
    <citation type="submission" date="2014-06" db="EMBL/GenBank/DDBJ databases">
        <authorList>
            <person name="Aslett M."/>
        </authorList>
    </citation>
    <scope>NUCLEOTIDE SEQUENCE</scope>
</reference>
<sequence>MEFVNLLHHPLCLMPQKKGNEGNEVEEEESYYVSVRDLSFDLLRQRASATNLGVAERRQARRELLLKMGAKPPKGTAVNYRLLMETRKRERQNALTDYKNERFKKTTLERQLGRHAKNKRRRRKALRHSKGKKIGKSSGITHISKSLAKRIRRKK</sequence>
<feature type="compositionally biased region" description="Basic residues" evidence="1">
    <location>
        <begin position="113"/>
        <end position="135"/>
    </location>
</feature>
<dbReference type="WBParaSite" id="EgrG_001127900">
    <property type="protein sequence ID" value="EgrG_001127900"/>
    <property type="gene ID" value="EgrG_001127900"/>
</dbReference>
<dbReference type="AlphaFoldDB" id="A0A068WSD9"/>
<gene>
    <name evidence="2" type="ORF">EgrG_001127900</name>
</gene>
<evidence type="ECO:0000313" key="3">
    <source>
        <dbReference type="Proteomes" id="UP000492820"/>
    </source>
</evidence>
<protein>
    <submittedName>
        <fullName evidence="2 4">Expressed conserved protein</fullName>
    </submittedName>
</protein>
<accession>A0A068WSD9</accession>
<name>A0A068WSD9_ECHGR</name>
<dbReference type="Proteomes" id="UP000492820">
    <property type="component" value="Unassembled WGS sequence"/>
</dbReference>
<dbReference type="Pfam" id="PF15375">
    <property type="entry name" value="FSAF1"/>
    <property type="match status" value="1"/>
</dbReference>
<proteinExistence type="predicted"/>
<reference evidence="2 3" key="1">
    <citation type="journal article" date="2013" name="Nature">
        <title>The genomes of four tapeworm species reveal adaptations to parasitism.</title>
        <authorList>
            <person name="Tsai I.J."/>
            <person name="Zarowiecki M."/>
            <person name="Holroyd N."/>
            <person name="Garciarrubio A."/>
            <person name="Sanchez-Flores A."/>
            <person name="Brooks K.L."/>
            <person name="Tracey A."/>
            <person name="Bobes R.J."/>
            <person name="Fragoso G."/>
            <person name="Sciutto E."/>
            <person name="Aslett M."/>
            <person name="Beasley H."/>
            <person name="Bennett H.M."/>
            <person name="Cai J."/>
            <person name="Camicia F."/>
            <person name="Clark R."/>
            <person name="Cucher M."/>
            <person name="De Silva N."/>
            <person name="Day T.A."/>
            <person name="Deplazes P."/>
            <person name="Estrada K."/>
            <person name="Fernandez C."/>
            <person name="Holland P.W."/>
            <person name="Hou J."/>
            <person name="Hu S."/>
            <person name="Huckvale T."/>
            <person name="Hung S.S."/>
            <person name="Kamenetzky L."/>
            <person name="Keane J.A."/>
            <person name="Kiss F."/>
            <person name="Koziol U."/>
            <person name="Lambert O."/>
            <person name="Liu K."/>
            <person name="Luo X."/>
            <person name="Luo Y."/>
            <person name="Macchiaroli N."/>
            <person name="Nichol S."/>
            <person name="Paps J."/>
            <person name="Parkinson J."/>
            <person name="Pouchkina-Stantcheva N."/>
            <person name="Riddiford N."/>
            <person name="Rosenzvit M."/>
            <person name="Salinas G."/>
            <person name="Wasmuth J.D."/>
            <person name="Zamanian M."/>
            <person name="Zheng Y."/>
            <person name="Cai X."/>
            <person name="Soberon X."/>
            <person name="Olson P.D."/>
            <person name="Laclette J.P."/>
            <person name="Brehm K."/>
            <person name="Berriman M."/>
            <person name="Garciarrubio A."/>
            <person name="Bobes R.J."/>
            <person name="Fragoso G."/>
            <person name="Sanchez-Flores A."/>
            <person name="Estrada K."/>
            <person name="Cevallos M.A."/>
            <person name="Morett E."/>
            <person name="Gonzalez V."/>
            <person name="Portillo T."/>
            <person name="Ochoa-Leyva A."/>
            <person name="Jose M.V."/>
            <person name="Sciutto E."/>
            <person name="Landa A."/>
            <person name="Jimenez L."/>
            <person name="Valdes V."/>
            <person name="Carrero J.C."/>
            <person name="Larralde C."/>
            <person name="Morales-Montor J."/>
            <person name="Limon-Lason J."/>
            <person name="Soberon X."/>
            <person name="Laclette J.P."/>
        </authorList>
    </citation>
    <scope>NUCLEOTIDE SEQUENCE [LARGE SCALE GENOMIC DNA]</scope>
</reference>
<evidence type="ECO:0000313" key="4">
    <source>
        <dbReference type="WBParaSite" id="EgrG_001127900"/>
    </source>
</evidence>